<evidence type="ECO:0000256" key="1">
    <source>
        <dbReference type="ARBA" id="ARBA00010333"/>
    </source>
</evidence>
<reference evidence="6 7" key="1">
    <citation type="submission" date="2017-07" db="EMBL/GenBank/DDBJ databases">
        <title>Draft Genome Sequences of Select Purple Nonsulfur Bacteria.</title>
        <authorList>
            <person name="Lasarre B."/>
            <person name="Mckinlay J.B."/>
        </authorList>
    </citation>
    <scope>NUCLEOTIDE SEQUENCE [LARGE SCALE GENOMIC DNA]</scope>
    <source>
        <strain evidence="6 7">DSM 11907</strain>
    </source>
</reference>
<organism evidence="6 7">
    <name type="scientific">Rhodoplanes elegans</name>
    <dbReference type="NCBI Taxonomy" id="29408"/>
    <lineage>
        <taxon>Bacteria</taxon>
        <taxon>Pseudomonadati</taxon>
        <taxon>Pseudomonadota</taxon>
        <taxon>Alphaproteobacteria</taxon>
        <taxon>Hyphomicrobiales</taxon>
        <taxon>Nitrobacteraceae</taxon>
        <taxon>Rhodoplanes</taxon>
    </lineage>
</organism>
<dbReference type="InterPro" id="IPR001320">
    <property type="entry name" value="Iontro_rcpt_C"/>
</dbReference>
<evidence type="ECO:0000259" key="4">
    <source>
        <dbReference type="SMART" id="SM00062"/>
    </source>
</evidence>
<sequence>MGSSMDQFESRGRLIAGVSFDIPGMGYEDPRTGAIEGFEPDLARAIAQDIFGAPDRVDFHQVHDAGRIQALQDHVVDMVISQLTITPDRAEQVLFSTPYCVTGEAILVPTDSTIERFEDLSGKRIAVTAGSVSIRRMQAALPSLPGATLVVTPLSAGNLEAVAKGEADAASNDLINLTLMQRRADHPERYRIIDIGKRFDPKPFGVAVEKSRHALLARLNQAIERLKANGQIDRLLDAALAGAGSATARRA</sequence>
<proteinExistence type="inferred from homology"/>
<dbReference type="Proteomes" id="UP000248863">
    <property type="component" value="Unassembled WGS sequence"/>
</dbReference>
<dbReference type="InterPro" id="IPR001638">
    <property type="entry name" value="Solute-binding_3/MltF_N"/>
</dbReference>
<evidence type="ECO:0008006" key="8">
    <source>
        <dbReference type="Google" id="ProtNLM"/>
    </source>
</evidence>
<dbReference type="Pfam" id="PF00497">
    <property type="entry name" value="SBP_bac_3"/>
    <property type="match status" value="1"/>
</dbReference>
<dbReference type="GO" id="GO:0005576">
    <property type="term" value="C:extracellular region"/>
    <property type="evidence" value="ECO:0007669"/>
    <property type="project" value="TreeGrafter"/>
</dbReference>
<dbReference type="GO" id="GO:0006865">
    <property type="term" value="P:amino acid transport"/>
    <property type="evidence" value="ECO:0007669"/>
    <property type="project" value="TreeGrafter"/>
</dbReference>
<feature type="domain" description="Ionotropic glutamate receptor C-terminal" evidence="5">
    <location>
        <begin position="19"/>
        <end position="242"/>
    </location>
</feature>
<evidence type="ECO:0000256" key="3">
    <source>
        <dbReference type="ARBA" id="ARBA00022729"/>
    </source>
</evidence>
<dbReference type="OrthoDB" id="6192933at2"/>
<dbReference type="SMART" id="SM00079">
    <property type="entry name" value="PBPe"/>
    <property type="match status" value="1"/>
</dbReference>
<keyword evidence="2" id="KW-0813">Transport</keyword>
<comment type="caution">
    <text evidence="6">The sequence shown here is derived from an EMBL/GenBank/DDBJ whole genome shotgun (WGS) entry which is preliminary data.</text>
</comment>
<keyword evidence="3" id="KW-0732">Signal</keyword>
<gene>
    <name evidence="6" type="ORF">CH338_04115</name>
</gene>
<evidence type="ECO:0000259" key="5">
    <source>
        <dbReference type="SMART" id="SM00079"/>
    </source>
</evidence>
<feature type="domain" description="Solute-binding protein family 3/N-terminal" evidence="4">
    <location>
        <begin position="13"/>
        <end position="243"/>
    </location>
</feature>
<dbReference type="SUPFAM" id="SSF53850">
    <property type="entry name" value="Periplasmic binding protein-like II"/>
    <property type="match status" value="1"/>
</dbReference>
<keyword evidence="7" id="KW-1185">Reference proteome</keyword>
<dbReference type="EMBL" id="NPEU01000025">
    <property type="protein sequence ID" value="RAI41088.1"/>
    <property type="molecule type" value="Genomic_DNA"/>
</dbReference>
<dbReference type="SMART" id="SM00062">
    <property type="entry name" value="PBPb"/>
    <property type="match status" value="1"/>
</dbReference>
<evidence type="ECO:0000313" key="6">
    <source>
        <dbReference type="EMBL" id="RAI41088.1"/>
    </source>
</evidence>
<dbReference type="GO" id="GO:0015276">
    <property type="term" value="F:ligand-gated monoatomic ion channel activity"/>
    <property type="evidence" value="ECO:0007669"/>
    <property type="project" value="InterPro"/>
</dbReference>
<dbReference type="AlphaFoldDB" id="A0A327L0D1"/>
<dbReference type="PANTHER" id="PTHR30085">
    <property type="entry name" value="AMINO ACID ABC TRANSPORTER PERMEASE"/>
    <property type="match status" value="1"/>
</dbReference>
<evidence type="ECO:0000313" key="7">
    <source>
        <dbReference type="Proteomes" id="UP000248863"/>
    </source>
</evidence>
<dbReference type="GO" id="GO:0030288">
    <property type="term" value="C:outer membrane-bounded periplasmic space"/>
    <property type="evidence" value="ECO:0007669"/>
    <property type="project" value="TreeGrafter"/>
</dbReference>
<accession>A0A327L0D1</accession>
<protein>
    <recommendedName>
        <fullName evidence="8">Solute-binding protein family 3/N-terminal domain-containing protein</fullName>
    </recommendedName>
</protein>
<dbReference type="InterPro" id="IPR051455">
    <property type="entry name" value="Bact_solute-bind_prot3"/>
</dbReference>
<dbReference type="Gene3D" id="3.40.190.10">
    <property type="entry name" value="Periplasmic binding protein-like II"/>
    <property type="match status" value="2"/>
</dbReference>
<comment type="similarity">
    <text evidence="1">Belongs to the bacterial solute-binding protein 3 family.</text>
</comment>
<dbReference type="GO" id="GO:0016020">
    <property type="term" value="C:membrane"/>
    <property type="evidence" value="ECO:0007669"/>
    <property type="project" value="InterPro"/>
</dbReference>
<dbReference type="PANTHER" id="PTHR30085:SF6">
    <property type="entry name" value="ABC TRANSPORTER GLUTAMINE-BINDING PROTEIN GLNH"/>
    <property type="match status" value="1"/>
</dbReference>
<name>A0A327L0D1_9BRAD</name>
<evidence type="ECO:0000256" key="2">
    <source>
        <dbReference type="ARBA" id="ARBA00022448"/>
    </source>
</evidence>